<dbReference type="InterPro" id="IPR013766">
    <property type="entry name" value="Thioredoxin_domain"/>
</dbReference>
<dbReference type="PANTHER" id="PTHR42852:SF13">
    <property type="entry name" value="PROTEIN DIPZ"/>
    <property type="match status" value="1"/>
</dbReference>
<evidence type="ECO:0000259" key="1">
    <source>
        <dbReference type="PROSITE" id="PS51352"/>
    </source>
</evidence>
<protein>
    <submittedName>
        <fullName evidence="2">Thiol-disulfide oxidoreductase ResA</fullName>
    </submittedName>
</protein>
<dbReference type="GO" id="GO:0016491">
    <property type="term" value="F:oxidoreductase activity"/>
    <property type="evidence" value="ECO:0007669"/>
    <property type="project" value="InterPro"/>
</dbReference>
<comment type="caution">
    <text evidence="2">The sequence shown here is derived from an EMBL/GenBank/DDBJ whole genome shotgun (WGS) entry which is preliminary data.</text>
</comment>
<dbReference type="PROSITE" id="PS51257">
    <property type="entry name" value="PROKAR_LIPOPROTEIN"/>
    <property type="match status" value="1"/>
</dbReference>
<dbReference type="Gene3D" id="3.40.30.10">
    <property type="entry name" value="Glutaredoxin"/>
    <property type="match status" value="1"/>
</dbReference>
<dbReference type="InterPro" id="IPR036249">
    <property type="entry name" value="Thioredoxin-like_sf"/>
</dbReference>
<name>A0A644YM69_9ZZZZ</name>
<sequence length="396" mass="43682">MKKHLLFAVTALLLLSCSSDKDALTGDIWRGTLLTKSSAGIPFNFRFTGADTALLMEIYTGDHVYKVDEIEVTDDSVFIEMPLFGSSFRLARSEGKLAGEFIRSSYTMPFEAQKGVAGRFDSLHISSGKAHGRWLVIIGEKRLIGEFNESDSMITGSFLTPTGDYRYFEGVLDKEGTIMMSSFDGGFVRFFTATTDGENLRKLKMYSGFDGEETGWGFRADSLELPDAYSVTGMKKGYKSLGFSFPNLNGEMVSLSDQKFKDKVTIVQISGSWCPNCLDESEYLSAVYEKYSPGLEVIALAFERADSFEEAKKAAGKLASVAGIPYDVLVTSQTPAKVGEALPELENFKAFPTTIIIDKKGAVRKIHSGFSGPGTGVHFQKYKMEFEKFLDELIAE</sequence>
<dbReference type="InterPro" id="IPR050553">
    <property type="entry name" value="Thioredoxin_ResA/DsbE_sf"/>
</dbReference>
<dbReference type="InterPro" id="IPR013740">
    <property type="entry name" value="Redoxin"/>
</dbReference>
<evidence type="ECO:0000313" key="2">
    <source>
        <dbReference type="EMBL" id="MPM29409.1"/>
    </source>
</evidence>
<organism evidence="2">
    <name type="scientific">bioreactor metagenome</name>
    <dbReference type="NCBI Taxonomy" id="1076179"/>
    <lineage>
        <taxon>unclassified sequences</taxon>
        <taxon>metagenomes</taxon>
        <taxon>ecological metagenomes</taxon>
    </lineage>
</organism>
<dbReference type="AlphaFoldDB" id="A0A644YM69"/>
<dbReference type="PANTHER" id="PTHR42852">
    <property type="entry name" value="THIOL:DISULFIDE INTERCHANGE PROTEIN DSBE"/>
    <property type="match status" value="1"/>
</dbReference>
<dbReference type="Pfam" id="PF08534">
    <property type="entry name" value="Redoxin"/>
    <property type="match status" value="1"/>
</dbReference>
<reference evidence="2" key="1">
    <citation type="submission" date="2019-08" db="EMBL/GenBank/DDBJ databases">
        <authorList>
            <person name="Kucharzyk K."/>
            <person name="Murdoch R.W."/>
            <person name="Higgins S."/>
            <person name="Loffler F."/>
        </authorList>
    </citation>
    <scope>NUCLEOTIDE SEQUENCE</scope>
</reference>
<proteinExistence type="predicted"/>
<accession>A0A644YM69</accession>
<dbReference type="EMBL" id="VSSQ01005503">
    <property type="protein sequence ID" value="MPM29409.1"/>
    <property type="molecule type" value="Genomic_DNA"/>
</dbReference>
<feature type="domain" description="Thioredoxin" evidence="1">
    <location>
        <begin position="234"/>
        <end position="395"/>
    </location>
</feature>
<dbReference type="PROSITE" id="PS51352">
    <property type="entry name" value="THIOREDOXIN_2"/>
    <property type="match status" value="1"/>
</dbReference>
<dbReference type="CDD" id="cd02966">
    <property type="entry name" value="TlpA_like_family"/>
    <property type="match status" value="1"/>
</dbReference>
<gene>
    <name evidence="2" type="primary">resA_69</name>
    <name evidence="2" type="ORF">SDC9_75949</name>
</gene>
<dbReference type="SUPFAM" id="SSF52833">
    <property type="entry name" value="Thioredoxin-like"/>
    <property type="match status" value="1"/>
</dbReference>